<evidence type="ECO:0000313" key="1">
    <source>
        <dbReference type="EMBL" id="KGF72682.1"/>
    </source>
</evidence>
<dbReference type="AlphaFoldDB" id="A0A098TLD0"/>
<protein>
    <submittedName>
        <fullName evidence="1">Uncharacterized protein</fullName>
    </submittedName>
</protein>
<sequence>MSSTPSGRFQSRVLRLLSENSRRWFDRSDRALRHARMATLWGVQVFLYPLYALFQATRLVGRPLQATVDRGLGALPLGKTQAQSPDCDAPIQRVLLATTPWLSIWQSLLHPQSYRPLKIPGRSPAIAIGSREYGSGGTTIASL</sequence>
<proteinExistence type="predicted"/>
<reference evidence="1 2" key="1">
    <citation type="journal article" date="2014" name="Mol. Ecol.">
        <title>Evolution of Synechococcus.</title>
        <authorList>
            <person name="Dvorak P."/>
            <person name="Casamatta D."/>
            <person name="Hasler P."/>
            <person name="Poulickova A."/>
            <person name="Ondrej V."/>
            <person name="Sanges R."/>
        </authorList>
    </citation>
    <scope>NUCLEOTIDE SEQUENCE [LARGE SCALE GENOMIC DNA]</scope>
    <source>
        <strain evidence="1 2">CAUP A 1101</strain>
    </source>
</reference>
<comment type="caution">
    <text evidence="1">The sequence shown here is derived from an EMBL/GenBank/DDBJ whole genome shotgun (WGS) entry which is preliminary data.</text>
</comment>
<dbReference type="Proteomes" id="UP000030170">
    <property type="component" value="Unassembled WGS sequence"/>
</dbReference>
<organism evidence="1 2">
    <name type="scientific">Neosynechococcus sphagnicola sy1</name>
    <dbReference type="NCBI Taxonomy" id="1497020"/>
    <lineage>
        <taxon>Bacteria</taxon>
        <taxon>Bacillati</taxon>
        <taxon>Cyanobacteriota</taxon>
        <taxon>Cyanophyceae</taxon>
        <taxon>Neosynechococcales</taxon>
        <taxon>Neosynechococcaceae</taxon>
        <taxon>Neosynechococcus</taxon>
    </lineage>
</organism>
<evidence type="ECO:0000313" key="2">
    <source>
        <dbReference type="Proteomes" id="UP000030170"/>
    </source>
</evidence>
<keyword evidence="2" id="KW-1185">Reference proteome</keyword>
<gene>
    <name evidence="1" type="ORF">DO97_06550</name>
</gene>
<name>A0A098TLD0_9CYAN</name>
<dbReference type="EMBL" id="JJML01000020">
    <property type="protein sequence ID" value="KGF72682.1"/>
    <property type="molecule type" value="Genomic_DNA"/>
</dbReference>
<accession>A0A098TLD0</accession>